<evidence type="ECO:0000256" key="4">
    <source>
        <dbReference type="ARBA" id="ARBA00022618"/>
    </source>
</evidence>
<dbReference type="InterPro" id="IPR026579">
    <property type="entry name" value="FtsQ"/>
</dbReference>
<evidence type="ECO:0000256" key="7">
    <source>
        <dbReference type="ARBA" id="ARBA00023136"/>
    </source>
</evidence>
<dbReference type="EMBL" id="JACI01000001">
    <property type="protein sequence ID" value="OAQ15629.1"/>
    <property type="molecule type" value="Genomic_DNA"/>
</dbReference>
<dbReference type="GO" id="GO:0005886">
    <property type="term" value="C:plasma membrane"/>
    <property type="evidence" value="ECO:0007669"/>
    <property type="project" value="UniProtKB-SubCell"/>
</dbReference>
<comment type="caution">
    <text evidence="11">The sequence shown here is derived from an EMBL/GenBank/DDBJ whole genome shotgun (WGS) entry which is preliminary data.</text>
</comment>
<proteinExistence type="inferred from homology"/>
<keyword evidence="7 9" id="KW-0472">Membrane</keyword>
<dbReference type="GO" id="GO:0032153">
    <property type="term" value="C:cell division site"/>
    <property type="evidence" value="ECO:0007669"/>
    <property type="project" value="UniProtKB-UniRule"/>
</dbReference>
<dbReference type="Gene3D" id="3.10.20.310">
    <property type="entry name" value="membrane protein fhac"/>
    <property type="match status" value="1"/>
</dbReference>
<reference evidence="11 12" key="1">
    <citation type="submission" date="2014-01" db="EMBL/GenBank/DDBJ databases">
        <authorList>
            <person name="Zuccon D."/>
        </authorList>
    </citation>
    <scope>NUCLEOTIDE SEQUENCE [LARGE SCALE GENOMIC DNA]</scope>
    <source>
        <strain evidence="11 12">Y31</strain>
    </source>
</reference>
<accession>A0A179D0E1</accession>
<keyword evidence="5 9" id="KW-0812">Transmembrane</keyword>
<keyword evidence="6 9" id="KW-1133">Transmembrane helix</keyword>
<keyword evidence="2 9" id="KW-1003">Cell membrane</keyword>
<sequence length="261" mass="30079">MGVVWRKKHASVIRTKASKPTEPLNWRRFLKPAIMLCGLLFTLILYSNWSEWLERLDKTPIKSFALTHKTRFTTDADIRDILSQEPALKGYFGQDIQAIKQRFLTIPWVRDVVVRKVFPNRLSITLIEHQPVAHWNGERYISEQGVPFTLPKERFNGEGLPILSGPDIEGKTLLDAWSKIKQDLQLRNLNLSSVTMDSRGAWTITLDNGVRLILGRGDWLPKIDRFVAVFPNIEMPEGERLSYVDLRYEHGVSVGFVKNKL</sequence>
<dbReference type="Gene3D" id="3.40.50.11690">
    <property type="entry name" value="Cell division protein FtsQ/DivIB"/>
    <property type="match status" value="1"/>
</dbReference>
<dbReference type="GO" id="GO:0043093">
    <property type="term" value="P:FtsZ-dependent cytokinesis"/>
    <property type="evidence" value="ECO:0007669"/>
    <property type="project" value="UniProtKB-UniRule"/>
</dbReference>
<dbReference type="InterPro" id="IPR045335">
    <property type="entry name" value="FtsQ_C_sf"/>
</dbReference>
<name>A0A179D0E1_BIBTR</name>
<evidence type="ECO:0000259" key="10">
    <source>
        <dbReference type="PROSITE" id="PS51779"/>
    </source>
</evidence>
<dbReference type="RefSeq" id="WP_025289015.1">
    <property type="nucleotide sequence ID" value="NZ_JACI01000001.1"/>
</dbReference>
<dbReference type="PATRIC" id="fig|1261658.3.peg.738"/>
<comment type="subcellular location">
    <subcellularLocation>
        <location evidence="9">Cell inner membrane</location>
        <topology evidence="9">Single-pass type II membrane protein</topology>
    </subcellularLocation>
    <subcellularLocation>
        <location evidence="1">Membrane</location>
    </subcellularLocation>
    <text evidence="9">Localizes to the division septum.</text>
</comment>
<protein>
    <recommendedName>
        <fullName evidence="9">Cell division protein FtsQ</fullName>
    </recommendedName>
</protein>
<organism evidence="11 12">
    <name type="scientific">Bibersteinia trehalosi Y31</name>
    <dbReference type="NCBI Taxonomy" id="1261658"/>
    <lineage>
        <taxon>Bacteria</taxon>
        <taxon>Pseudomonadati</taxon>
        <taxon>Pseudomonadota</taxon>
        <taxon>Gammaproteobacteria</taxon>
        <taxon>Pasteurellales</taxon>
        <taxon>Pasteurellaceae</taxon>
        <taxon>Bibersteinia</taxon>
    </lineage>
</organism>
<evidence type="ECO:0000313" key="11">
    <source>
        <dbReference type="EMBL" id="OAQ15629.1"/>
    </source>
</evidence>
<evidence type="ECO:0000256" key="1">
    <source>
        <dbReference type="ARBA" id="ARBA00004370"/>
    </source>
</evidence>
<dbReference type="PANTHER" id="PTHR35851">
    <property type="entry name" value="CELL DIVISION PROTEIN FTSQ"/>
    <property type="match status" value="1"/>
</dbReference>
<comment type="similarity">
    <text evidence="9">Belongs to the FtsQ/DivIB family. FtsQ subfamily.</text>
</comment>
<dbReference type="HAMAP" id="MF_00911">
    <property type="entry name" value="FtsQ_subfam"/>
    <property type="match status" value="1"/>
</dbReference>
<dbReference type="AlphaFoldDB" id="A0A179D0E1"/>
<evidence type="ECO:0000256" key="2">
    <source>
        <dbReference type="ARBA" id="ARBA00022475"/>
    </source>
</evidence>
<evidence type="ECO:0000256" key="3">
    <source>
        <dbReference type="ARBA" id="ARBA00022519"/>
    </source>
</evidence>
<dbReference type="GO" id="GO:0090529">
    <property type="term" value="P:cell septum assembly"/>
    <property type="evidence" value="ECO:0007669"/>
    <property type="project" value="InterPro"/>
</dbReference>
<feature type="domain" description="POTRA" evidence="10">
    <location>
        <begin position="59"/>
        <end position="129"/>
    </location>
</feature>
<dbReference type="Pfam" id="PF03799">
    <property type="entry name" value="FtsQ_DivIB_C"/>
    <property type="match status" value="1"/>
</dbReference>
<keyword evidence="3 9" id="KW-0997">Cell inner membrane</keyword>
<evidence type="ECO:0000313" key="12">
    <source>
        <dbReference type="Proteomes" id="UP000078358"/>
    </source>
</evidence>
<dbReference type="InterPro" id="IPR034746">
    <property type="entry name" value="POTRA"/>
</dbReference>
<gene>
    <name evidence="9" type="primary">ftsQ</name>
    <name evidence="11" type="ORF">F480_03655</name>
</gene>
<keyword evidence="4 9" id="KW-0132">Cell division</keyword>
<dbReference type="PROSITE" id="PS51779">
    <property type="entry name" value="POTRA"/>
    <property type="match status" value="1"/>
</dbReference>
<evidence type="ECO:0000256" key="8">
    <source>
        <dbReference type="ARBA" id="ARBA00023306"/>
    </source>
</evidence>
<dbReference type="Pfam" id="PF08478">
    <property type="entry name" value="POTRA_1"/>
    <property type="match status" value="1"/>
</dbReference>
<evidence type="ECO:0000256" key="6">
    <source>
        <dbReference type="ARBA" id="ARBA00022989"/>
    </source>
</evidence>
<comment type="subunit">
    <text evidence="9">Part of a complex composed of FtsB, FtsL and FtsQ.</text>
</comment>
<dbReference type="PANTHER" id="PTHR35851:SF1">
    <property type="entry name" value="CELL DIVISION PROTEIN FTSQ"/>
    <property type="match status" value="1"/>
</dbReference>
<evidence type="ECO:0000256" key="9">
    <source>
        <dbReference type="HAMAP-Rule" id="MF_00911"/>
    </source>
</evidence>
<keyword evidence="8 9" id="KW-0131">Cell cycle</keyword>
<dbReference type="InterPro" id="IPR013685">
    <property type="entry name" value="POTRA_FtsQ_type"/>
</dbReference>
<dbReference type="Proteomes" id="UP000078358">
    <property type="component" value="Unassembled WGS sequence"/>
</dbReference>
<dbReference type="InterPro" id="IPR005548">
    <property type="entry name" value="Cell_div_FtsQ/DivIB_C"/>
</dbReference>
<comment type="function">
    <text evidence="9">Essential cell division protein. May link together the upstream cell division proteins, which are predominantly cytoplasmic, with the downstream cell division proteins, which are predominantly periplasmic. May control correct divisome assembly.</text>
</comment>
<evidence type="ECO:0000256" key="5">
    <source>
        <dbReference type="ARBA" id="ARBA00022692"/>
    </source>
</evidence>